<proteinExistence type="predicted"/>
<name>A0A0P7GKW3_9EURY</name>
<gene>
    <name evidence="2" type="ORF">SY89_03346</name>
</gene>
<dbReference type="Gene3D" id="3.90.76.10">
    <property type="entry name" value="Dipeptide-binding Protein, Domain 1"/>
    <property type="match status" value="1"/>
</dbReference>
<evidence type="ECO:0000313" key="3">
    <source>
        <dbReference type="Proteomes" id="UP000050535"/>
    </source>
</evidence>
<protein>
    <submittedName>
        <fullName evidence="2">Uncharacterized protein</fullName>
    </submittedName>
</protein>
<evidence type="ECO:0000313" key="2">
    <source>
        <dbReference type="EMBL" id="KPN29112.1"/>
    </source>
</evidence>
<feature type="region of interest" description="Disordered" evidence="1">
    <location>
        <begin position="42"/>
        <end position="63"/>
    </location>
</feature>
<evidence type="ECO:0000256" key="1">
    <source>
        <dbReference type="SAM" id="MobiDB-lite"/>
    </source>
</evidence>
<dbReference type="EMBL" id="LGUC01000002">
    <property type="protein sequence ID" value="KPN29112.1"/>
    <property type="molecule type" value="Genomic_DNA"/>
</dbReference>
<dbReference type="STRING" id="699431.SY89_03346"/>
<accession>A0A0P7GKW3</accession>
<comment type="caution">
    <text evidence="2">The sequence shown here is derived from an EMBL/GenBank/DDBJ whole genome shotgun (WGS) entry which is preliminary data.</text>
</comment>
<dbReference type="AlphaFoldDB" id="A0A0P7GKW3"/>
<organism evidence="2 3">
    <name type="scientific">Halolamina pelagica</name>
    <dbReference type="NCBI Taxonomy" id="699431"/>
    <lineage>
        <taxon>Archaea</taxon>
        <taxon>Methanobacteriati</taxon>
        <taxon>Methanobacteriota</taxon>
        <taxon>Stenosarchaea group</taxon>
        <taxon>Halobacteria</taxon>
        <taxon>Halobacteriales</taxon>
        <taxon>Haloferacaceae</taxon>
    </lineage>
</organism>
<reference evidence="3" key="1">
    <citation type="submission" date="2013-11" db="EMBL/GenBank/DDBJ databases">
        <authorList>
            <person name="Hoang H.T."/>
            <person name="Killian M.L."/>
            <person name="Madson D.M."/>
            <person name="Arruda P.H.E."/>
            <person name="Sun D."/>
            <person name="Schwartz K.J."/>
            <person name="Yoon K."/>
        </authorList>
    </citation>
    <scope>NUCLEOTIDE SEQUENCE [LARGE SCALE GENOMIC DNA]</scope>
    <source>
        <strain evidence="3">CDK2</strain>
    </source>
</reference>
<dbReference type="Proteomes" id="UP000050535">
    <property type="component" value="Unassembled WGS sequence"/>
</dbReference>
<dbReference type="SUPFAM" id="SSF53850">
    <property type="entry name" value="Periplasmic binding protein-like II"/>
    <property type="match status" value="1"/>
</dbReference>
<sequence>MDRMYPYPTVRDPADVENTHPYVFNDWSFDPDSLTGEVTLTEGFQWSDGEPLDAEGWRGGSST</sequence>
<keyword evidence="3" id="KW-1185">Reference proteome</keyword>